<dbReference type="InterPro" id="IPR011049">
    <property type="entry name" value="Serralysin-like_metalloprot_C"/>
</dbReference>
<dbReference type="Pfam" id="PF06594">
    <property type="entry name" value="HCBP_related"/>
    <property type="match status" value="8"/>
</dbReference>
<dbReference type="InterPro" id="IPR018511">
    <property type="entry name" value="Hemolysin-typ_Ca-bd_CS"/>
</dbReference>
<dbReference type="RefSeq" id="WP_062708348.1">
    <property type="nucleotide sequence ID" value="NZ_CAWRCI010000014.1"/>
</dbReference>
<feature type="region of interest" description="Disordered" evidence="4">
    <location>
        <begin position="2244"/>
        <end position="2265"/>
    </location>
</feature>
<comment type="subcellular location">
    <subcellularLocation>
        <location evidence="1">Secreted</location>
    </subcellularLocation>
</comment>
<evidence type="ECO:0000256" key="1">
    <source>
        <dbReference type="ARBA" id="ARBA00004613"/>
    </source>
</evidence>
<dbReference type="NCBIfam" id="NF012211">
    <property type="entry name" value="tand_rpt_95"/>
    <property type="match status" value="12"/>
</dbReference>
<dbReference type="InterPro" id="IPR040853">
    <property type="entry name" value="RapA2_cadherin-like"/>
</dbReference>
<dbReference type="InterPro" id="IPR001343">
    <property type="entry name" value="Hemolysn_Ca-bd"/>
</dbReference>
<dbReference type="Gene3D" id="2.60.40.2810">
    <property type="match status" value="6"/>
</dbReference>
<dbReference type="InterPro" id="IPR010566">
    <property type="entry name" value="Haemolys_ca-bd"/>
</dbReference>
<dbReference type="Gene3D" id="2.60.40.3440">
    <property type="match status" value="1"/>
</dbReference>
<dbReference type="InterPro" id="IPR013783">
    <property type="entry name" value="Ig-like_fold"/>
</dbReference>
<evidence type="ECO:0000313" key="6">
    <source>
        <dbReference type="EMBL" id="CZF81506.1"/>
    </source>
</evidence>
<evidence type="ECO:0000256" key="4">
    <source>
        <dbReference type="SAM" id="MobiDB-lite"/>
    </source>
</evidence>
<dbReference type="Proteomes" id="UP000073601">
    <property type="component" value="Unassembled WGS sequence"/>
</dbReference>
<feature type="domain" description="Dystroglycan-type cadherin-like" evidence="5">
    <location>
        <begin position="3788"/>
        <end position="3886"/>
    </location>
</feature>
<feature type="compositionally biased region" description="Polar residues" evidence="4">
    <location>
        <begin position="4321"/>
        <end position="4341"/>
    </location>
</feature>
<keyword evidence="2" id="KW-0964">Secreted</keyword>
<reference evidence="7" key="1">
    <citation type="submission" date="2016-02" db="EMBL/GenBank/DDBJ databases">
        <authorList>
            <person name="Rodrigo-Torres Lidia"/>
            <person name="Arahal R.David."/>
        </authorList>
    </citation>
    <scope>NUCLEOTIDE SEQUENCE [LARGE SCALE GENOMIC DNA]</scope>
    <source>
        <strain evidence="7">CECT 8713</strain>
    </source>
</reference>
<dbReference type="PANTHER" id="PTHR38340:SF1">
    <property type="entry name" value="S-LAYER PROTEIN"/>
    <property type="match status" value="1"/>
</dbReference>
<dbReference type="Gene3D" id="2.60.40.10">
    <property type="entry name" value="Immunoglobulins"/>
    <property type="match status" value="4"/>
</dbReference>
<dbReference type="InterPro" id="IPR041690">
    <property type="entry name" value="Cadherin_5"/>
</dbReference>
<evidence type="ECO:0000256" key="3">
    <source>
        <dbReference type="ARBA" id="ARBA00022837"/>
    </source>
</evidence>
<feature type="compositionally biased region" description="Low complexity" evidence="4">
    <location>
        <begin position="4260"/>
        <end position="4282"/>
    </location>
</feature>
<evidence type="ECO:0000259" key="5">
    <source>
        <dbReference type="SMART" id="SM00736"/>
    </source>
</evidence>
<feature type="region of interest" description="Disordered" evidence="4">
    <location>
        <begin position="4260"/>
        <end position="4290"/>
    </location>
</feature>
<dbReference type="OrthoDB" id="5242130at2"/>
<feature type="region of interest" description="Disordered" evidence="4">
    <location>
        <begin position="4317"/>
        <end position="4350"/>
    </location>
</feature>
<dbReference type="SMART" id="SM00736">
    <property type="entry name" value="CADG"/>
    <property type="match status" value="2"/>
</dbReference>
<dbReference type="InterPro" id="IPR050557">
    <property type="entry name" value="RTX_toxin/Mannuronan_C5-epim"/>
</dbReference>
<dbReference type="Pfam" id="PF00353">
    <property type="entry name" value="HemolysinCabind"/>
    <property type="match status" value="10"/>
</dbReference>
<evidence type="ECO:0000313" key="7">
    <source>
        <dbReference type="Proteomes" id="UP000073601"/>
    </source>
</evidence>
<dbReference type="GO" id="GO:0005576">
    <property type="term" value="C:extracellular region"/>
    <property type="evidence" value="ECO:0007669"/>
    <property type="project" value="UniProtKB-SubCell"/>
</dbReference>
<dbReference type="PROSITE" id="PS00330">
    <property type="entry name" value="HEMOLYSIN_CALCIUM"/>
    <property type="match status" value="8"/>
</dbReference>
<dbReference type="Pfam" id="PF17803">
    <property type="entry name" value="Cadherin_4"/>
    <property type="match status" value="1"/>
</dbReference>
<dbReference type="EMBL" id="FIZY01000014">
    <property type="protein sequence ID" value="CZF81506.1"/>
    <property type="molecule type" value="Genomic_DNA"/>
</dbReference>
<dbReference type="PRINTS" id="PR00313">
    <property type="entry name" value="CABNDNGRPT"/>
</dbReference>
<feature type="domain" description="Dystroglycan-type cadherin-like" evidence="5">
    <location>
        <begin position="3887"/>
        <end position="3990"/>
    </location>
</feature>
<keyword evidence="7" id="KW-1185">Reference proteome</keyword>
<keyword evidence="3" id="KW-0106">Calcium</keyword>
<dbReference type="Pfam" id="PF05345">
    <property type="entry name" value="He_PIG"/>
    <property type="match status" value="2"/>
</dbReference>
<name>A0A128F5C5_9GAMM</name>
<organism evidence="6 7">
    <name type="scientific">Grimontia marina</name>
    <dbReference type="NCBI Taxonomy" id="646534"/>
    <lineage>
        <taxon>Bacteria</taxon>
        <taxon>Pseudomonadati</taxon>
        <taxon>Pseudomonadota</taxon>
        <taxon>Gammaproteobacteria</taxon>
        <taxon>Vibrionales</taxon>
        <taxon>Vibrionaceae</taxon>
        <taxon>Grimontia</taxon>
    </lineage>
</organism>
<dbReference type="Pfam" id="PF17892">
    <property type="entry name" value="Cadherin_5"/>
    <property type="match status" value="8"/>
</dbReference>
<evidence type="ECO:0000256" key="2">
    <source>
        <dbReference type="ARBA" id="ARBA00022525"/>
    </source>
</evidence>
<sequence>MGATSKRGDDVYIIRYEDGHDTLYESGGNDLIRFIDASPEDIVLSTDGNHIYFDFSFGGSLTVKKQLSEYYWYYIESFEFANGVEWDREDLLSNLRTHQLESGVVTGSSEDDTYSYSLGGKGYSIYDHSYYSSSNDTLIFEDLLSGDIEIRRYGDDAVLITPNDEKIRIVNAFLIDDYYQIENLVFSDGQVWDFQAFLVEMQNLRKSSGLVFSSPLGNIHEHYSSDGSYTLLDYSRYSGISSTYDDRLIFKDLVKSQIAISSVGDHFIYKTDNGHELKIYNAFDSDDYGFEYLEFSDGETLSGKEILQKYYSDSKASNGVIVGTKYKDSINIFRSDGRVKIIDKAYIDFIDSRYNDSINFFDISSSEVNLYRKGFSLFIDAGNDSLVEVDNHYKGTDFRIEEINFSDGVSWDLEDINRLSSNKIANSEIYVGLGHYTGNTYNYSTDLDKIVIIEESSPYHSIATDKIIFSDISSINISYIRRKSDLIIRSDDYDIISILNFFTDSNHRIEEFHFSDGVVVSDNYVLSNYIIDDESVYIGTSDVDEYHHTYGTGSIVIEDYDYDRYANRQDALYLHGVDPSDVALLRSSDSLVILLSGEEHIVFADYFSSDHYKIESIKFDNNDVWTKGDIFNTYVNTAQELGYVAGSHVGETYIIDSDFTSLEIEDYDYDQSENDHLIFSDSLLSDFKFSRVEDDLILTSATSEVTIHRYFYSNSYRVEGIEFADGLVIDESEIWVKYVTDSLEMGLIRGTEDSEDYIISDLRNDVVIKDYNNRYNYKKHMDKVVFSDSFEDDFTLIRIEDDLAFMEADGGKIIIDNFFYSSRYAIELVEFSDGVLWTYTDIIERYINDASDTGYVKGTRENDIYTFTSGQGNLDILDYYKFNESRNDQLVFTDLGLSQVTFIKEGENLLISTNTNEQVRIQNYFLGNNYWVEEIEFSSGESLNNDEISKLVNIERTSSDVSDTSTDGDNYIEGSSGDDILEGGLGRDTLIGNGGNDTYVFTKGDGHDIIRDSEGWNDTIELSGYILSDLKITKVSRNTNDLLLSFYDNNDSIKIVNGASSNFFSSYWNQIEFLKFVDTDESVRLSEILGDVVLTSPSEFNDEIRGNRFGNTLTGGLGSDRLIGGEGDDIYLYHKGDGDDTVIDSGRHDTADTIQFVDYLSSDITYIAASGEEGRDAIIRFSEGSDRVTLYNAFDRDDSSWSVRNLGIEKLVFSDGVEWDRSKLTEKVIQYSATDDNDSIYGYFGADILQGGTGDDLLDGREGGDSYIISRYEGSDSINDSGTNAGDIDKLKFIDIISSEVQASRLFKGSETVIFSYIGSEETITVTNAISATEEGIEYYEFNDGVIWSKENIKSLLNNNTPVAQDDGFFTVTTETPLIIQAEELLKNDYDPDGEDLSIVSVQSDGNGVAEINADGDVVFYSIGFFSGATQFQYTVSDEQNGFSTASVNVRVRPFAQANDDMGISVSEDSEVAIDALQLLSNDADGDRMVIGEVFNAVNGSVTLSSSGQMLFTPDTDFVGKAYFDYAANTPEGGRAEATVTIDVLPVNDAPVAFRDYLASVNEGDVFLVNIAELLSNDRDIDGDDISLIDVTSSDNANVSLIDDNTIEVRLSPDFFGYGDFQYSIEDNSGVSASASVKFSVKPVNDAPVTQADDISTLEDSPILILVDALLLNDSDADGDSLSISSVFGAKNGTVSLRDNGTILFTPEENFSGTAQFQYKADDGQGGTSFGYVNVAVEAIEDNPEAQDDTYIDYALLTSSENQFIEVSVSTLLANDFDVDGDTFEFVDIFAAENGVVEWVDAETIRFTPNPGYFGEASFYYNVKDNTGAVDDAQVLMMFTNTGDVAPFAVKDSVDVYEDTPTFIAFNDLLANDYDVDGDQLQIIDWFVLHSNVAPEGVVSMLAEGFLFTPDANVTETFGFYYVVSDGTGNTSNAYIDLNIIPVNDEPVVVGDDLGEYHLEAPVVIRITDLLSNDEDVDGDTLAFVSAEDPETGYFERYDEDFLIFYPTTSANSVVQFKYHVADPSGLQDEGYSEFALVSGQYDGQLNGAIERDLLIGSEQSDVIGGLAGRDDIYGEAGDDTINGGDGSDYIDGGSGFDTVTLVGSNVGVRVDLNLGLGQGGWAQGDRYYNIESVEGSDYSDQIYGDFAGNTLRGNAGHDLLSGEQGNDWLYGDKGDDILRGGLGSDFLDGGDGKDTADYSDAELALNLDLSLDSHINGGAAEGDRLSNIEGIIGTDFDDVIRGNTESNHLSGGRGNDLLSGGEGDDTLNGGRGADVLVGGLGIDTADYSISSERIVIDLNNDTQTGGDAEGDSLVGIEVIQGSYHDDIIIGDDADNIFRGGQGADKLHGGIGFDTADYSESNEGVHVNLLSGQGLHGDAQGDVLAGIESIVGSAFNDVLEGSEGEDTFEGGFGDDVLSGGLGSDNYHFTQFIGLDRIEEGEDFDAVDEVRFDTSILPKDISLIQQGNDLIIEVEKSTDVVLHVITVADHFLSTSTGIEVISFASGMSWDRDGIQSMLRDGSFSANDDTYLLANEDETTTFTLDWLTDNDQFAEGEVVTLVNAVAVSGGDVAIIGGAIEFTGTENYHGDAYFSYTIQDQFGRESSAKVELNLAPVNDAPNANDDGVFVGVEDNVLVIPFADLLGNDTDIDGDQLTISDAYFSGISQSMLGGGVFIRDGDVHIKPPIDHYGYAEFTYEVSDNLGGVDTAKVELFYESVNDAPKSGGNNLSYRGARLDKTNVYIASDLLNSVHDPEGDDYYFDGLTGAAENGIVELIDTGLPVEIDGVVYEEPIVTFVANSLGDATFQYLVTDEHGATNTITVNVDVKPLNSKPIAKVDEFEIVEDEVLLIDASMLLENDIDHDDDVLLISDVNEFANNGKVEILDSGTIQFTPKADFNGEAGFSYTVSDGRGGLSQAYVNVVVKPQNDAPVLVNDLVIRQEDEQSPITILAGEIFGNDSDRQGDVIFLNDVVLLGEAVDLVRDGTSGTFHLQRLDDAIAYSVDVKLASGALLPEWIDYDEEAGAFSIYSELADGNEPKTVHLNIELKTSGIEPAFEARDNTYTIELEISPQSDEALINTLVTEHLGLLEGLVSSMPPSIDGVLLSSFIKPMEGITATLSGGDSLPEWLSFDPMTLTFDGVPPEHLVGSIPVRLSIPSSNTQPTYRLFAEVVIDDVGFKAVPDVTADWNGESISVDVPEHYHGNLVLAYKAEDEKGAVSVQGALIVLNIQPERDLPIAETDFLRAKENTPLEISVMSLLENDKDLDGDSIQITDIKLPLTNRISIVPTVPPLVTTDKGVIVERSFSAKLSDGGELPDWMSLNEVTGEIIGYPPSDLETSVYSITWRMTDGAEVSEYEEDIEISGETNTSGDDLNGQLDITLGTLSFSPSVSIASGSAVTASFESGEVLPEWLSVNTETGVLSGLIPLGYYFQDTIVWVIDNGETIESHTEVVTINGNEGAVVTFTPPLDTTGHFNVNYTLTDAVDGEVIGVAVVDVLPQQVAPLAFNDEFKGQEDQPILISVSDLLANDEDYDDDLFVLTEFTQPDHGTVSLSDGVLTYTPNVNHYGDDSFTYTITDNLHGEATAIVYIDLEEVNLAPEANRDSFVGVEDEPLVIDIASLLVNDTDPNAEDTLDVVAVYQDDNNGQGFVLSEQGKIQLVPNHDVTGVIEFRYTLSDGRQTDFGYIDVEFVAKNDAPHVEDDYFVISRDTTLQITTADLIDNDFDVEGDTITLVNAFDGDNGNVSVDNGIITFTPNAHYFGNAGFTYQVTDGQEVTTGYVSVDVLPSETTITLKAPLSDRYAVEEKAFNIQLQRDLFVSTQGAVLTFDLSRVDGEPLPDWLLFNDQDLSLSGTPPTDFVGEFLLRLHASDGVTTVADDFVFSVVSVNDAPTLVSPLNDIFENSDGSAISAGEAFSFNVEIDKFSDIDGDSLAYTVQLASGAPLPSWMEFDGQTLSGYSPANVRESVALELFATDGIEIISDQFIVNFVPQNAIWGADSDDIISGTGEPDIIYGLGGNDTLYGQLGDDYLDGGAGDDLIYGISGSNVLLGGAGNDVLDSGVNSFDNYLDGQAGEDRITGGTGTDIIAFDREDFSGSTTTLSSGKVINENVYNAGSGFDVLSIKGSWHADFTGVSYQPEAGVTGNVISGIEAIVGDEYDQNVTINAFAINAQSDDTIGGDWQGFVAILGGGEDTFNLEGAGWNYVADAMPAAEFTADMAETLGITLEQVELLGAYSFRHLNSDTYITVWTDAERISFVGSDIEPLSSVGGLSSSVSPESSTESNLSDDSLSDKYLDEPTQTDYSMLESFEFSDEVLKPMTTEDADSTAYQSVESSTESNVEAISTDPQHTEESQDGALLGLTEEDFLSETQLASLDNDTFTFS</sequence>
<dbReference type="Gene3D" id="2.150.10.10">
    <property type="entry name" value="Serralysin-like metalloprotease, C-terminal"/>
    <property type="match status" value="9"/>
</dbReference>
<dbReference type="InterPro" id="IPR015919">
    <property type="entry name" value="Cadherin-like_sf"/>
</dbReference>
<dbReference type="PANTHER" id="PTHR38340">
    <property type="entry name" value="S-LAYER PROTEIN"/>
    <property type="match status" value="1"/>
</dbReference>
<dbReference type="GO" id="GO:0016020">
    <property type="term" value="C:membrane"/>
    <property type="evidence" value="ECO:0007669"/>
    <property type="project" value="InterPro"/>
</dbReference>
<protein>
    <submittedName>
        <fullName evidence="6">Bifunctional hemolysin/adenylate cyclase</fullName>
    </submittedName>
</protein>
<dbReference type="Pfam" id="PF17963">
    <property type="entry name" value="Big_9"/>
    <property type="match status" value="5"/>
</dbReference>
<dbReference type="SUPFAM" id="SSF49313">
    <property type="entry name" value="Cadherin-like"/>
    <property type="match status" value="4"/>
</dbReference>
<dbReference type="GO" id="GO:0005509">
    <property type="term" value="F:calcium ion binding"/>
    <property type="evidence" value="ECO:0007669"/>
    <property type="project" value="InterPro"/>
</dbReference>
<dbReference type="InterPro" id="IPR006644">
    <property type="entry name" value="Cadg"/>
</dbReference>
<dbReference type="SUPFAM" id="SSF51120">
    <property type="entry name" value="beta-Roll"/>
    <property type="match status" value="8"/>
</dbReference>
<gene>
    <name evidence="6" type="primary">cya_2</name>
    <name evidence="6" type="ORF">GMA8713_01860</name>
</gene>
<accession>A0A128F5C5</accession>
<proteinExistence type="predicted"/>